<comment type="similarity">
    <text evidence="1">Belongs to the bacterial reverse transcriptase family.</text>
</comment>
<comment type="caution">
    <text evidence="3">The sequence shown here is derived from an EMBL/GenBank/DDBJ whole genome shotgun (WGS) entry which is preliminary data.</text>
</comment>
<gene>
    <name evidence="3" type="ORF">V0R50_11775</name>
</gene>
<dbReference type="PANTHER" id="PTHR34047">
    <property type="entry name" value="NUCLEAR INTRON MATURASE 1, MITOCHONDRIAL-RELATED"/>
    <property type="match status" value="1"/>
</dbReference>
<dbReference type="InterPro" id="IPR000477">
    <property type="entry name" value="RT_dom"/>
</dbReference>
<dbReference type="PROSITE" id="PS50878">
    <property type="entry name" value="RT_POL"/>
    <property type="match status" value="1"/>
</dbReference>
<accession>A0ABU7HQV8</accession>
<dbReference type="InterPro" id="IPR051083">
    <property type="entry name" value="GrpII_Intron_Splice-Mob/Def"/>
</dbReference>
<dbReference type="RefSeq" id="WP_330074718.1">
    <property type="nucleotide sequence ID" value="NZ_JAZDQJ010000010.1"/>
</dbReference>
<name>A0ABU7HQV8_9PSED</name>
<reference evidence="3 4" key="1">
    <citation type="submission" date="2024-01" db="EMBL/GenBank/DDBJ databases">
        <title>Unpublished Manusciprt.</title>
        <authorList>
            <person name="Duman M."/>
            <person name="Valdes E.G."/>
            <person name="Ajmi N."/>
            <person name="Altun S."/>
            <person name="Saticioglu I.B."/>
        </authorList>
    </citation>
    <scope>NUCLEOTIDE SEQUENCE [LARGE SCALE GENOMIC DNA]</scope>
    <source>
        <strain evidence="3 4">148P</strain>
    </source>
</reference>
<keyword evidence="3" id="KW-0695">RNA-directed DNA polymerase</keyword>
<feature type="domain" description="Reverse transcriptase" evidence="2">
    <location>
        <begin position="49"/>
        <end position="295"/>
    </location>
</feature>
<dbReference type="Pfam" id="PF00078">
    <property type="entry name" value="RVT_1"/>
    <property type="match status" value="1"/>
</dbReference>
<proteinExistence type="inferred from homology"/>
<evidence type="ECO:0000313" key="4">
    <source>
        <dbReference type="Proteomes" id="UP001335100"/>
    </source>
</evidence>
<dbReference type="Proteomes" id="UP001335100">
    <property type="component" value="Unassembled WGS sequence"/>
</dbReference>
<evidence type="ECO:0000256" key="1">
    <source>
        <dbReference type="ARBA" id="ARBA00034120"/>
    </source>
</evidence>
<organism evidence="3 4">
    <name type="scientific">Pseudomonas ulcerans</name>
    <dbReference type="NCBI Taxonomy" id="3115852"/>
    <lineage>
        <taxon>Bacteria</taxon>
        <taxon>Pseudomonadati</taxon>
        <taxon>Pseudomonadota</taxon>
        <taxon>Gammaproteobacteria</taxon>
        <taxon>Pseudomonadales</taxon>
        <taxon>Pseudomonadaceae</taxon>
        <taxon>Pseudomonas</taxon>
    </lineage>
</organism>
<dbReference type="SUPFAM" id="SSF56672">
    <property type="entry name" value="DNA/RNA polymerases"/>
    <property type="match status" value="1"/>
</dbReference>
<dbReference type="EMBL" id="JAZDQJ010000010">
    <property type="protein sequence ID" value="MEE1933902.1"/>
    <property type="molecule type" value="Genomic_DNA"/>
</dbReference>
<evidence type="ECO:0000313" key="3">
    <source>
        <dbReference type="EMBL" id="MEE1933902.1"/>
    </source>
</evidence>
<keyword evidence="4" id="KW-1185">Reference proteome</keyword>
<evidence type="ECO:0000259" key="2">
    <source>
        <dbReference type="PROSITE" id="PS50878"/>
    </source>
</evidence>
<keyword evidence="3" id="KW-0548">Nucleotidyltransferase</keyword>
<dbReference type="InterPro" id="IPR043502">
    <property type="entry name" value="DNA/RNA_pol_sf"/>
</dbReference>
<protein>
    <submittedName>
        <fullName evidence="3">Reverse transcriptase domain-containing protein</fullName>
    </submittedName>
</protein>
<dbReference type="GO" id="GO:0003964">
    <property type="term" value="F:RNA-directed DNA polymerase activity"/>
    <property type="evidence" value="ECO:0007669"/>
    <property type="project" value="UniProtKB-KW"/>
</dbReference>
<dbReference type="CDD" id="cd01651">
    <property type="entry name" value="RT_G2_intron"/>
    <property type="match status" value="1"/>
</dbReference>
<dbReference type="PANTHER" id="PTHR34047:SF8">
    <property type="entry name" value="PROTEIN YKFC"/>
    <property type="match status" value="1"/>
</dbReference>
<keyword evidence="3" id="KW-0808">Transferase</keyword>
<sequence length="416" mass="46641">MVDLFLQVRKMKTLQNAWRVVKSSAQFSSSEEIRNSSNEFEADSISNLRRIQARLKSGSFVFKPQKGIAKRREGKDPRPLVISPIENRIVQRAVLDVLQAHVSYVDSVLSVPTSFGGIRGKSVEAAIIRLKQEFSLGAKFYVRSDIPSFFTKVNRSLVLNEMRKHVPSDDFFRLFQSSIETTLSNLTDLSRQRLAEFFPIGMDGVAQGSPLSPLVANLYLAEFDREMNSAGITCIHYIDDFVILGSTEKDVSSAFRRASAILKRVGLNAYSPYEASDKASHGRVSDGFDFLGCQVTPGLVQPCKKARGNLLSKIDDEIRQAKYAAKHIIDGGELFAVGCYAQAVTKINRIVWGWGKSFSFCNGEQLARSLDEKISEKLNQLELEIKRVLVGADYRMRQKVMGVSLLEDMFRQEDKA</sequence>